<evidence type="ECO:0000313" key="2">
    <source>
        <dbReference type="EMBL" id="RRT63618.1"/>
    </source>
</evidence>
<accession>A0A426ZI19</accession>
<proteinExistence type="predicted"/>
<sequence>MACPQGEALVGGQATRAAPNVGPQRGDIHRSATCVHGARLLARCHLRAVAPAIGVATRWQGDRQRRIALPPR</sequence>
<evidence type="ECO:0000313" key="3">
    <source>
        <dbReference type="Proteomes" id="UP000287651"/>
    </source>
</evidence>
<organism evidence="2 3">
    <name type="scientific">Ensete ventricosum</name>
    <name type="common">Abyssinian banana</name>
    <name type="synonym">Musa ensete</name>
    <dbReference type="NCBI Taxonomy" id="4639"/>
    <lineage>
        <taxon>Eukaryota</taxon>
        <taxon>Viridiplantae</taxon>
        <taxon>Streptophyta</taxon>
        <taxon>Embryophyta</taxon>
        <taxon>Tracheophyta</taxon>
        <taxon>Spermatophyta</taxon>
        <taxon>Magnoliopsida</taxon>
        <taxon>Liliopsida</taxon>
        <taxon>Zingiberales</taxon>
        <taxon>Musaceae</taxon>
        <taxon>Ensete</taxon>
    </lineage>
</organism>
<protein>
    <submittedName>
        <fullName evidence="2">Uncharacterized protein</fullName>
    </submittedName>
</protein>
<evidence type="ECO:0000256" key="1">
    <source>
        <dbReference type="SAM" id="MobiDB-lite"/>
    </source>
</evidence>
<reference evidence="2 3" key="1">
    <citation type="journal article" date="2014" name="Agronomy (Basel)">
        <title>A Draft Genome Sequence for Ensete ventricosum, the Drought-Tolerant Tree Against Hunger.</title>
        <authorList>
            <person name="Harrison J."/>
            <person name="Moore K.A."/>
            <person name="Paszkiewicz K."/>
            <person name="Jones T."/>
            <person name="Grant M."/>
            <person name="Ambacheew D."/>
            <person name="Muzemil S."/>
            <person name="Studholme D.J."/>
        </authorList>
    </citation>
    <scope>NUCLEOTIDE SEQUENCE [LARGE SCALE GENOMIC DNA]</scope>
</reference>
<gene>
    <name evidence="2" type="ORF">B296_00012658</name>
</gene>
<dbReference type="Proteomes" id="UP000287651">
    <property type="component" value="Unassembled WGS sequence"/>
</dbReference>
<dbReference type="AlphaFoldDB" id="A0A426ZI19"/>
<feature type="region of interest" description="Disordered" evidence="1">
    <location>
        <begin position="1"/>
        <end position="25"/>
    </location>
</feature>
<name>A0A426ZI19_ENSVE</name>
<dbReference type="EMBL" id="AMZH03006524">
    <property type="protein sequence ID" value="RRT63618.1"/>
    <property type="molecule type" value="Genomic_DNA"/>
</dbReference>
<comment type="caution">
    <text evidence="2">The sequence shown here is derived from an EMBL/GenBank/DDBJ whole genome shotgun (WGS) entry which is preliminary data.</text>
</comment>